<dbReference type="Pfam" id="PF05573">
    <property type="entry name" value="NosL"/>
    <property type="match status" value="1"/>
</dbReference>
<proteinExistence type="predicted"/>
<evidence type="ECO:0000256" key="1">
    <source>
        <dbReference type="SAM" id="SignalP"/>
    </source>
</evidence>
<dbReference type="PANTHER" id="PTHR41247">
    <property type="entry name" value="HTH-TYPE TRANSCRIPTIONAL REPRESSOR YCNK"/>
    <property type="match status" value="1"/>
</dbReference>
<gene>
    <name evidence="2" type="ORF">SAMN05216429_10174</name>
</gene>
<dbReference type="EMBL" id="FOSC01000001">
    <property type="protein sequence ID" value="SFJ16186.1"/>
    <property type="molecule type" value="Genomic_DNA"/>
</dbReference>
<feature type="chain" id="PRO_5011635744" evidence="1">
    <location>
        <begin position="27"/>
        <end position="193"/>
    </location>
</feature>
<accession>A0A1I3P565</accession>
<keyword evidence="1" id="KW-0732">Signal</keyword>
<dbReference type="Gene3D" id="3.30.70.2050">
    <property type="match status" value="1"/>
</dbReference>
<dbReference type="Proteomes" id="UP000199445">
    <property type="component" value="Unassembled WGS sequence"/>
</dbReference>
<organism evidence="2 3">
    <name type="scientific">Marinobacter persicus</name>
    <dbReference type="NCBI Taxonomy" id="930118"/>
    <lineage>
        <taxon>Bacteria</taxon>
        <taxon>Pseudomonadati</taxon>
        <taxon>Pseudomonadota</taxon>
        <taxon>Gammaproteobacteria</taxon>
        <taxon>Pseudomonadales</taxon>
        <taxon>Marinobacteraceae</taxon>
        <taxon>Marinobacter</taxon>
    </lineage>
</organism>
<dbReference type="PANTHER" id="PTHR41247:SF1">
    <property type="entry name" value="HTH-TYPE TRANSCRIPTIONAL REPRESSOR YCNK"/>
    <property type="match status" value="1"/>
</dbReference>
<keyword evidence="3" id="KW-1185">Reference proteome</keyword>
<dbReference type="InterPro" id="IPR008719">
    <property type="entry name" value="N2O_reductase_NosL"/>
</dbReference>
<dbReference type="PROSITE" id="PS51257">
    <property type="entry name" value="PROKAR_LIPOPROTEIN"/>
    <property type="match status" value="1"/>
</dbReference>
<feature type="signal peptide" evidence="1">
    <location>
        <begin position="1"/>
        <end position="26"/>
    </location>
</feature>
<dbReference type="RefSeq" id="WP_091700254.1">
    <property type="nucleotide sequence ID" value="NZ_BMYN01000010.1"/>
</dbReference>
<reference evidence="2 3" key="1">
    <citation type="submission" date="2016-10" db="EMBL/GenBank/DDBJ databases">
        <authorList>
            <person name="de Groot N.N."/>
        </authorList>
    </citation>
    <scope>NUCLEOTIDE SEQUENCE [LARGE SCALE GENOMIC DNA]</scope>
    <source>
        <strain evidence="2 3">IBRC-M 10445</strain>
    </source>
</reference>
<dbReference type="Gene3D" id="3.30.70.2060">
    <property type="match status" value="1"/>
</dbReference>
<protein>
    <submittedName>
        <fullName evidence="2">Copper chaperone NosL</fullName>
    </submittedName>
</protein>
<dbReference type="SUPFAM" id="SSF160387">
    <property type="entry name" value="NosL/MerB-like"/>
    <property type="match status" value="1"/>
</dbReference>
<dbReference type="AlphaFoldDB" id="A0A1I3P565"/>
<dbReference type="OrthoDB" id="982633at2"/>
<name>A0A1I3P565_9GAMM</name>
<evidence type="ECO:0000313" key="2">
    <source>
        <dbReference type="EMBL" id="SFJ16186.1"/>
    </source>
</evidence>
<evidence type="ECO:0000313" key="3">
    <source>
        <dbReference type="Proteomes" id="UP000199445"/>
    </source>
</evidence>
<sequence>MASILKRGFGLALAVLLLAGCTQESAETTARPDPVHFESGDECHVCGMAITRFPGPKGEAFPEKGEKVQKFCSTRDLFAWLLQPENKNRDHTLYVHDMARADWHEPDDRHLIDAREAWYVVGSEKTGAMGPTLASFASQDDAAAFAGEFGGNVLAFKEVTMAHLNQGMSMGGMAGMENMESVDGGTDADSVQH</sequence>